<dbReference type="InParanoid" id="D8PSW7"/>
<dbReference type="EMBL" id="GL377303">
    <property type="protein sequence ID" value="EFJ01213.1"/>
    <property type="molecule type" value="Genomic_DNA"/>
</dbReference>
<protein>
    <submittedName>
        <fullName evidence="2">Uncharacterized protein</fullName>
    </submittedName>
</protein>
<evidence type="ECO:0000256" key="1">
    <source>
        <dbReference type="SAM" id="MobiDB-lite"/>
    </source>
</evidence>
<feature type="region of interest" description="Disordered" evidence="1">
    <location>
        <begin position="323"/>
        <end position="350"/>
    </location>
</feature>
<sequence length="397" mass="42711">MSSVITASAPWWKVVSPGDVPTNAQHRYHLFAQRLQDSPALSTNSAFDVHASGSVANVGVLAMVALLSQAAEVEEVETALQRTLCGRVNESKLLSVAIFELIECHRPAFNVIKGEFGEAAVLALEAYILSSGQEYAGLLHEIEQKAAGDSRPCYILPVCQQLAPEAAMARRNSITKTLRGQSDQIARFLREFIAKRALVQPRSEATPDTTSSLLDAVRDASQHGADKISQATDVLTALRMNCSVADATCRMFGNRLKSVQADLFRVGDISAQLQVAAGKVVAHRWNEHGLGCKEGEQSASAALLIMAAQASKRKRVRVACDDAPSRRTRSKGCTQTSGYNTRSRAAPAPVAGRRHVAKVPFVKRKSVRRSSACAAAPQIDSVSARLPVLYGLVRGRA</sequence>
<organism evidence="3">
    <name type="scientific">Schizophyllum commune (strain H4-8 / FGSC 9210)</name>
    <name type="common">Split gill fungus</name>
    <dbReference type="NCBI Taxonomy" id="578458"/>
    <lineage>
        <taxon>Eukaryota</taxon>
        <taxon>Fungi</taxon>
        <taxon>Dikarya</taxon>
        <taxon>Basidiomycota</taxon>
        <taxon>Agaricomycotina</taxon>
        <taxon>Agaricomycetes</taxon>
        <taxon>Agaricomycetidae</taxon>
        <taxon>Agaricales</taxon>
        <taxon>Schizophyllaceae</taxon>
        <taxon>Schizophyllum</taxon>
    </lineage>
</organism>
<dbReference type="HOGENOM" id="CLU_694749_0_0_1"/>
<feature type="compositionally biased region" description="Polar residues" evidence="1">
    <location>
        <begin position="331"/>
        <end position="343"/>
    </location>
</feature>
<dbReference type="Proteomes" id="UP000007431">
    <property type="component" value="Unassembled WGS sequence"/>
</dbReference>
<dbReference type="OrthoDB" id="10345542at2759"/>
<dbReference type="VEuPathDB" id="FungiDB:SCHCODRAFT_02661149"/>
<evidence type="ECO:0000313" key="2">
    <source>
        <dbReference type="EMBL" id="EFJ01213.1"/>
    </source>
</evidence>
<dbReference type="GeneID" id="9594492"/>
<feature type="non-terminal residue" evidence="2">
    <location>
        <position position="397"/>
    </location>
</feature>
<dbReference type="AlphaFoldDB" id="D8PSW7"/>
<evidence type="ECO:0000313" key="3">
    <source>
        <dbReference type="Proteomes" id="UP000007431"/>
    </source>
</evidence>
<gene>
    <name evidence="2" type="ORF">SCHCODRAFT_105890</name>
</gene>
<proteinExistence type="predicted"/>
<keyword evidence="3" id="KW-1185">Reference proteome</keyword>
<dbReference type="RefSeq" id="XP_003036115.1">
    <property type="nucleotide sequence ID" value="XM_003036069.1"/>
</dbReference>
<name>D8PSW7_SCHCM</name>
<reference evidence="2 3" key="1">
    <citation type="journal article" date="2010" name="Nat. Biotechnol.">
        <title>Genome sequence of the model mushroom Schizophyllum commune.</title>
        <authorList>
            <person name="Ohm R.A."/>
            <person name="de Jong J.F."/>
            <person name="Lugones L.G."/>
            <person name="Aerts A."/>
            <person name="Kothe E."/>
            <person name="Stajich J.E."/>
            <person name="de Vries R.P."/>
            <person name="Record E."/>
            <person name="Levasseur A."/>
            <person name="Baker S.E."/>
            <person name="Bartholomew K.A."/>
            <person name="Coutinho P.M."/>
            <person name="Erdmann S."/>
            <person name="Fowler T.J."/>
            <person name="Gathman A.C."/>
            <person name="Lombard V."/>
            <person name="Henrissat B."/>
            <person name="Knabe N."/>
            <person name="Kuees U."/>
            <person name="Lilly W.W."/>
            <person name="Lindquist E."/>
            <person name="Lucas S."/>
            <person name="Magnuson J.K."/>
            <person name="Piumi F."/>
            <person name="Raudaskoski M."/>
            <person name="Salamov A."/>
            <person name="Schmutz J."/>
            <person name="Schwarze F.W.M.R."/>
            <person name="vanKuyk P.A."/>
            <person name="Horton J.S."/>
            <person name="Grigoriev I.V."/>
            <person name="Woesten H.A.B."/>
        </authorList>
    </citation>
    <scope>NUCLEOTIDE SEQUENCE [LARGE SCALE GENOMIC DNA]</scope>
    <source>
        <strain evidence="3">H4-8 / FGSC 9210</strain>
    </source>
</reference>
<accession>D8PSW7</accession>
<dbReference type="KEGG" id="scm:SCHCO_02661149"/>